<evidence type="ECO:0000256" key="1">
    <source>
        <dbReference type="ARBA" id="ARBA00003747"/>
    </source>
</evidence>
<sequence>MDEFRAKGFNDYHLPYNERTLPDFLQKKDGKNLRQAFLDAQSYFLTDAKLVETDGASTHFVDENGDNIFQPIRSLGQGSYGGVDLVYSRLSLRHYARKRVLRGRDSERSREGQRTLIAELKHLKQLSHRHLVKIIASYTDLEYISYIMEPVAESDLARRLATPGMISTEQQSVLRRFYGCLAGAVNYLHQNQIRHRDITARNILIYQDEVYISDFGSAYSWSNRPASATRHHYTPVSPDYQAPEVAKREERDSKSDMFSLGVVFLEMTTKLLGRSIADLKRVISMNARRHNSDQPYVHANLPVVLTWLDELRKGNTVEHDNEPLVWVRDLLQEKPRNRPSAKGLMKDILESPSFRSFCCFKCQGEFEERAFEYDAGVQRDEPMEDIKATKNTVADIFDEEGSSLVNGISLQKSQSVEQWLGVTVIDRGSEANMPGAFPEIQDAYERVDDARRIDDTSVLFSATQYQSWYDTAELHEGDRWYAQSGWANETAESIPQPHNIASPTIQSDLTAIGPETSGRERNLHDTGLGFMEYGSSDSEEDAEPQMFEEYSDSSDTSSENESASTANTPSKANTSTKELGIIVEVDESQSEEGALEEDDNDAYKFEEVSDDSTIEETEELEQELRADNLEPMGDSVDSYYPRGKARSDVELPFSTVARHINNPYTDVNLEETAVKGPKAVTCEDDPEIAIPDLPRDECCATLDLAGPVLIEWSAEHDIKQGPSVLDESYKSPGQPRRSLESSLDDVSQFAENIDGIGSPSSTASQTMPGEGQIQYGNALISHGQDTTDIPPGAGLSDVQKPKTNNDSISEETEQVERTVRFALPSPSSPQYTEPPLNLPGFTGQSKPQGNSLIPIGDDSEGMLLDFRMRLKQLEQESASEQNSQWPALEASSTGKGSEALTQISSSELEARWAANSPEDGRHELEHNVDNSLGDVNAEVQTQLDSGIFFATEIRGVFSRGLLPRPMVPQRRKAYEALRTKMNLRALDIAKTTDETATGRSLQSTPIPRLPLTAANVKALRDAAHRPSPNQNSSSLQLQGSTPNTLPRPQPDLPGSHETNQDSSHMGSSSSRNPRQRTALPTINAKSLMKTAWESASASAPTSVMSDATKARLSRVLVPYNQYDRMQNLLKDYCKQGKASAVKFLLQKGCNPGTRKTPRRGPLLAAIQGASGRHNKCVRELIKHDVDVNIKSKKSGKSALHLAVENDPFQGYVKLVWLLVNAGAETNMPDENGDFPLTKVFFGAGSLPLEKNRLEALAVLLRGGAEPNLHASGTGNTPLHLAVRRQDKWAVAMLLHKGADVNAKNSSGATPLQMTANQFRGDLGHDHAQVLDLLLQAKARIDERAGALSRTALHLAIISGTAHAVKLLLDYGADPLLADKNGNTAIMLAIKGAAKMTTDPEKIEDHVEVMDRLVKRLGPSWTHASSPKGVCAVETACSGYNMDLLKALLVEGNLDPRSKFREGTVVEFARATGTPRVKEVIERHMDKKRTME</sequence>
<evidence type="ECO:0000256" key="8">
    <source>
        <dbReference type="ARBA" id="ARBA00030980"/>
    </source>
</evidence>
<dbReference type="EC" id="2.7.11.1" evidence="3"/>
<dbReference type="Proteomes" id="UP001583177">
    <property type="component" value="Unassembled WGS sequence"/>
</dbReference>
<evidence type="ECO:0000313" key="15">
    <source>
        <dbReference type="EMBL" id="KAL1853276.1"/>
    </source>
</evidence>
<dbReference type="InterPro" id="IPR002110">
    <property type="entry name" value="Ankyrin_rpt"/>
</dbReference>
<dbReference type="Pfam" id="PF12796">
    <property type="entry name" value="Ank_2"/>
    <property type="match status" value="2"/>
</dbReference>
<keyword evidence="6" id="KW-0677">Repeat</keyword>
<feature type="repeat" description="ANK" evidence="12">
    <location>
        <begin position="1273"/>
        <end position="1305"/>
    </location>
</feature>
<feature type="repeat" description="ANK" evidence="12">
    <location>
        <begin position="1194"/>
        <end position="1230"/>
    </location>
</feature>
<dbReference type="Gene3D" id="1.10.510.10">
    <property type="entry name" value="Transferase(Phosphotransferase) domain 1"/>
    <property type="match status" value="1"/>
</dbReference>
<dbReference type="Gene3D" id="1.25.40.20">
    <property type="entry name" value="Ankyrin repeat-containing domain"/>
    <property type="match status" value="2"/>
</dbReference>
<name>A0ABR3W558_9PEZI</name>
<evidence type="ECO:0000256" key="2">
    <source>
        <dbReference type="ARBA" id="ARBA00011534"/>
    </source>
</evidence>
<keyword evidence="7 12" id="KW-0040">ANK repeat</keyword>
<feature type="compositionally biased region" description="Polar residues" evidence="13">
    <location>
        <begin position="875"/>
        <end position="900"/>
    </location>
</feature>
<feature type="region of interest" description="Disordered" evidence="13">
    <location>
        <begin position="510"/>
        <end position="576"/>
    </location>
</feature>
<evidence type="ECO:0000256" key="7">
    <source>
        <dbReference type="ARBA" id="ARBA00023043"/>
    </source>
</evidence>
<dbReference type="SUPFAM" id="SSF56112">
    <property type="entry name" value="Protein kinase-like (PK-like)"/>
    <property type="match status" value="1"/>
</dbReference>
<keyword evidence="16" id="KW-1185">Reference proteome</keyword>
<comment type="catalytic activity">
    <reaction evidence="10">
        <text>L-threonyl-[protein] + ATP = O-phospho-L-threonyl-[protein] + ADP + H(+)</text>
        <dbReference type="Rhea" id="RHEA:46608"/>
        <dbReference type="Rhea" id="RHEA-COMP:11060"/>
        <dbReference type="Rhea" id="RHEA-COMP:11605"/>
        <dbReference type="ChEBI" id="CHEBI:15378"/>
        <dbReference type="ChEBI" id="CHEBI:30013"/>
        <dbReference type="ChEBI" id="CHEBI:30616"/>
        <dbReference type="ChEBI" id="CHEBI:61977"/>
        <dbReference type="ChEBI" id="CHEBI:456216"/>
        <dbReference type="EC" id="2.7.11.1"/>
    </reaction>
</comment>
<evidence type="ECO:0000256" key="3">
    <source>
        <dbReference type="ARBA" id="ARBA00012513"/>
    </source>
</evidence>
<feature type="region of interest" description="Disordered" evidence="13">
    <location>
        <begin position="723"/>
        <end position="745"/>
    </location>
</feature>
<evidence type="ECO:0000256" key="9">
    <source>
        <dbReference type="ARBA" id="ARBA00033194"/>
    </source>
</evidence>
<dbReference type="Pfam" id="PF00069">
    <property type="entry name" value="Pkinase"/>
    <property type="match status" value="1"/>
</dbReference>
<evidence type="ECO:0000259" key="14">
    <source>
        <dbReference type="PROSITE" id="PS50011"/>
    </source>
</evidence>
<dbReference type="PROSITE" id="PS00109">
    <property type="entry name" value="PROTEIN_KINASE_TYR"/>
    <property type="match status" value="1"/>
</dbReference>
<feature type="compositionally biased region" description="Polar residues" evidence="13">
    <location>
        <begin position="1056"/>
        <end position="1072"/>
    </location>
</feature>
<evidence type="ECO:0000256" key="6">
    <source>
        <dbReference type="ARBA" id="ARBA00022737"/>
    </source>
</evidence>
<feature type="domain" description="Protein kinase" evidence="14">
    <location>
        <begin position="69"/>
        <end position="354"/>
    </location>
</feature>
<evidence type="ECO:0000256" key="10">
    <source>
        <dbReference type="ARBA" id="ARBA00047899"/>
    </source>
</evidence>
<evidence type="ECO:0000256" key="4">
    <source>
        <dbReference type="ARBA" id="ARBA00013948"/>
    </source>
</evidence>
<feature type="region of interest" description="Disordered" evidence="13">
    <location>
        <begin position="1022"/>
        <end position="1076"/>
    </location>
</feature>
<feature type="region of interest" description="Disordered" evidence="13">
    <location>
        <begin position="782"/>
        <end position="852"/>
    </location>
</feature>
<dbReference type="PANTHER" id="PTHR24198">
    <property type="entry name" value="ANKYRIN REPEAT AND PROTEIN KINASE DOMAIN-CONTAINING PROTEIN"/>
    <property type="match status" value="1"/>
</dbReference>
<organism evidence="15 16">
    <name type="scientific">Diaporthe australafricana</name>
    <dbReference type="NCBI Taxonomy" id="127596"/>
    <lineage>
        <taxon>Eukaryota</taxon>
        <taxon>Fungi</taxon>
        <taxon>Dikarya</taxon>
        <taxon>Ascomycota</taxon>
        <taxon>Pezizomycotina</taxon>
        <taxon>Sordariomycetes</taxon>
        <taxon>Sordariomycetidae</taxon>
        <taxon>Diaporthales</taxon>
        <taxon>Diaporthaceae</taxon>
        <taxon>Diaporthe</taxon>
    </lineage>
</organism>
<dbReference type="CDD" id="cd00180">
    <property type="entry name" value="PKc"/>
    <property type="match status" value="1"/>
</dbReference>
<feature type="compositionally biased region" description="Polar residues" evidence="13">
    <location>
        <begin position="842"/>
        <end position="851"/>
    </location>
</feature>
<dbReference type="PROSITE" id="PS50088">
    <property type="entry name" value="ANK_REPEAT"/>
    <property type="match status" value="3"/>
</dbReference>
<feature type="compositionally biased region" description="Low complexity" evidence="13">
    <location>
        <begin position="1026"/>
        <end position="1038"/>
    </location>
</feature>
<comment type="catalytic activity">
    <reaction evidence="11">
        <text>L-seryl-[protein] + ATP = O-phospho-L-seryl-[protein] + ADP + H(+)</text>
        <dbReference type="Rhea" id="RHEA:17989"/>
        <dbReference type="Rhea" id="RHEA-COMP:9863"/>
        <dbReference type="Rhea" id="RHEA-COMP:11604"/>
        <dbReference type="ChEBI" id="CHEBI:15378"/>
        <dbReference type="ChEBI" id="CHEBI:29999"/>
        <dbReference type="ChEBI" id="CHEBI:30616"/>
        <dbReference type="ChEBI" id="CHEBI:83421"/>
        <dbReference type="ChEBI" id="CHEBI:456216"/>
        <dbReference type="EC" id="2.7.11.1"/>
    </reaction>
</comment>
<evidence type="ECO:0000256" key="12">
    <source>
        <dbReference type="PROSITE-ProRule" id="PRU00023"/>
    </source>
</evidence>
<evidence type="ECO:0000313" key="16">
    <source>
        <dbReference type="Proteomes" id="UP001583177"/>
    </source>
</evidence>
<dbReference type="InterPro" id="IPR000719">
    <property type="entry name" value="Prot_kinase_dom"/>
</dbReference>
<dbReference type="PROSITE" id="PS50297">
    <property type="entry name" value="ANK_REP_REGION"/>
    <property type="match status" value="3"/>
</dbReference>
<feature type="repeat" description="ANK" evidence="12">
    <location>
        <begin position="1347"/>
        <end position="1379"/>
    </location>
</feature>
<comment type="subunit">
    <text evidence="2">Component of the EKC/KEOPS complex composed of at least BUD32, CGI121, GON7, KAE1 and PCC1; the whole complex dimerizes.</text>
</comment>
<feature type="region of interest" description="Disordered" evidence="13">
    <location>
        <begin position="874"/>
        <end position="900"/>
    </location>
</feature>
<dbReference type="SUPFAM" id="SSF48403">
    <property type="entry name" value="Ankyrin repeat"/>
    <property type="match status" value="1"/>
</dbReference>
<dbReference type="PROSITE" id="PS50011">
    <property type="entry name" value="PROTEIN_KINASE_DOM"/>
    <property type="match status" value="1"/>
</dbReference>
<protein>
    <recommendedName>
        <fullName evidence="5">EKC/KEOPS complex subunit BUD32</fullName>
        <ecNumber evidence="3">2.7.11.1</ecNumber>
    </recommendedName>
    <alternativeName>
        <fullName evidence="8 9">Atypical Serine/threonine protein kinase BUD32</fullName>
    </alternativeName>
    <alternativeName>
        <fullName evidence="4">EKC/KEOPS complex subunit bud32</fullName>
    </alternativeName>
</protein>
<dbReference type="EMBL" id="JAWRVE010000150">
    <property type="protein sequence ID" value="KAL1853276.1"/>
    <property type="molecule type" value="Genomic_DNA"/>
</dbReference>
<reference evidence="15 16" key="1">
    <citation type="journal article" date="2024" name="IMA Fungus">
        <title>IMA Genome - F19 : A genome assembly and annotation guide to empower mycologists, including annotated draft genome sequences of Ceratocystis pirilliformis, Diaporthe australafricana, Fusarium ophioides, Paecilomyces lecythidis, and Sporothrix stenoceras.</title>
        <authorList>
            <person name="Aylward J."/>
            <person name="Wilson A.M."/>
            <person name="Visagie C.M."/>
            <person name="Spraker J."/>
            <person name="Barnes I."/>
            <person name="Buitendag C."/>
            <person name="Ceriani C."/>
            <person name="Del Mar Angel L."/>
            <person name="du Plessis D."/>
            <person name="Fuchs T."/>
            <person name="Gasser K."/>
            <person name="Kramer D."/>
            <person name="Li W."/>
            <person name="Munsamy K."/>
            <person name="Piso A."/>
            <person name="Price J.L."/>
            <person name="Sonnekus B."/>
            <person name="Thomas C."/>
            <person name="van der Nest A."/>
            <person name="van Dijk A."/>
            <person name="van Heerden A."/>
            <person name="van Vuuren N."/>
            <person name="Yilmaz N."/>
            <person name="Duong T.A."/>
            <person name="van der Merwe N.A."/>
            <person name="Wingfield M.J."/>
            <person name="Wingfield B.D."/>
        </authorList>
    </citation>
    <scope>NUCLEOTIDE SEQUENCE [LARGE SCALE GENOMIC DNA]</scope>
    <source>
        <strain evidence="15 16">CMW 18300</strain>
    </source>
</reference>
<dbReference type="InterPro" id="IPR036770">
    <property type="entry name" value="Ankyrin_rpt-contain_sf"/>
</dbReference>
<evidence type="ECO:0000256" key="5">
    <source>
        <dbReference type="ARBA" id="ARBA00019973"/>
    </source>
</evidence>
<comment type="caution">
    <text evidence="15">The sequence shown here is derived from an EMBL/GenBank/DDBJ whole genome shotgun (WGS) entry which is preliminary data.</text>
</comment>
<dbReference type="Pfam" id="PF00023">
    <property type="entry name" value="Ank"/>
    <property type="match status" value="1"/>
</dbReference>
<dbReference type="SMART" id="SM00248">
    <property type="entry name" value="ANK"/>
    <property type="match status" value="7"/>
</dbReference>
<comment type="function">
    <text evidence="1">Component of the EKC/KEOPS complex that is required for the formation of a threonylcarbamoyl group on adenosine at position 37 (t(6)A37) in tRNAs that read codons beginning with adenine. The complex is probably involved in the transfer of the threonylcarbamoyl moiety of threonylcarbamoyl-AMP (TC-AMP) to the N6 group of A37. BUD32 has ATPase activity in the context of the EKC/KEOPS complex and likely plays a supporting role to the catalytic subunit KAE1. The EKC/KEOPS complex also promotes both telomere uncapping and telomere elongation. The complex is required for efficient recruitment of transcriptional coactivators.</text>
</comment>
<feature type="compositionally biased region" description="Low complexity" evidence="13">
    <location>
        <begin position="553"/>
        <end position="567"/>
    </location>
</feature>
<gene>
    <name evidence="15" type="ORF">Daus18300_011844</name>
</gene>
<dbReference type="InterPro" id="IPR011009">
    <property type="entry name" value="Kinase-like_dom_sf"/>
</dbReference>
<evidence type="ECO:0000256" key="11">
    <source>
        <dbReference type="ARBA" id="ARBA00048679"/>
    </source>
</evidence>
<accession>A0ABR3W558</accession>
<proteinExistence type="predicted"/>
<evidence type="ECO:0000256" key="13">
    <source>
        <dbReference type="SAM" id="MobiDB-lite"/>
    </source>
</evidence>
<dbReference type="PANTHER" id="PTHR24198:SF165">
    <property type="entry name" value="ANKYRIN REPEAT-CONTAINING PROTEIN-RELATED"/>
    <property type="match status" value="1"/>
</dbReference>
<dbReference type="InterPro" id="IPR008266">
    <property type="entry name" value="Tyr_kinase_AS"/>
</dbReference>